<dbReference type="NCBIfam" id="TIGR00815">
    <property type="entry name" value="sulP"/>
    <property type="match status" value="1"/>
</dbReference>
<feature type="transmembrane region" description="Helical" evidence="6">
    <location>
        <begin position="155"/>
        <end position="174"/>
    </location>
</feature>
<organism evidence="8 9">
    <name type="scientific">Sphenostylis stenocarpa</name>
    <dbReference type="NCBI Taxonomy" id="92480"/>
    <lineage>
        <taxon>Eukaryota</taxon>
        <taxon>Viridiplantae</taxon>
        <taxon>Streptophyta</taxon>
        <taxon>Embryophyta</taxon>
        <taxon>Tracheophyta</taxon>
        <taxon>Spermatophyta</taxon>
        <taxon>Magnoliopsida</taxon>
        <taxon>eudicotyledons</taxon>
        <taxon>Gunneridae</taxon>
        <taxon>Pentapetalae</taxon>
        <taxon>rosids</taxon>
        <taxon>fabids</taxon>
        <taxon>Fabales</taxon>
        <taxon>Fabaceae</taxon>
        <taxon>Papilionoideae</taxon>
        <taxon>50 kb inversion clade</taxon>
        <taxon>NPAAA clade</taxon>
        <taxon>indigoferoid/millettioid clade</taxon>
        <taxon>Phaseoleae</taxon>
        <taxon>Sphenostylis</taxon>
    </lineage>
</organism>
<evidence type="ECO:0000256" key="1">
    <source>
        <dbReference type="ARBA" id="ARBA00004141"/>
    </source>
</evidence>
<name>A0AA86SVJ1_9FABA</name>
<dbReference type="CDD" id="cd07042">
    <property type="entry name" value="STAS_SulP_like_sulfate_transporter"/>
    <property type="match status" value="1"/>
</dbReference>
<keyword evidence="4 6" id="KW-0472">Membrane</keyword>
<dbReference type="Pfam" id="PF00916">
    <property type="entry name" value="Sulfate_transp"/>
    <property type="match status" value="1"/>
</dbReference>
<evidence type="ECO:0000313" key="9">
    <source>
        <dbReference type="Proteomes" id="UP001189624"/>
    </source>
</evidence>
<feature type="transmembrane region" description="Helical" evidence="6">
    <location>
        <begin position="539"/>
        <end position="559"/>
    </location>
</feature>
<sequence length="669" mass="74042">MQKAAASKSDPKPSQIWHPPNNTEVHNHHRDDDNDRFYHGVNFTTQRGFGTKLKSGLKETLFPDDPFRQFKNEEKPMRRVMKGLQYFIPIFEWLPTYSWRLFCSDLIAGLTISSLAIPQGISYAKLADLPPLIGLYSSFVPPLVYAIFGSSRHMAVGTIAAASLLIGQTIQTVADPDEDPTLYLHLIFTTTFITGVFQACLGIFRLGILVDFFSHSTINGFMGGTAVILILQQLKGVFGMVHFSHKTNLVAVVKSIIDNRHEIRWEPTVLGVVFLAFLQFTRYLRNKNPKLFWVQAIGPMVTVVVAGVFTYLVKGQNHGIQIVGHLDKGLNPLSIHYLNFNGKYLPAVLQAGLITGVLSLAEGIAIGRSFAVADNSPHDGNKEMIAFGLMNLFGSFTSCYLTSGPFSKTAVNYNAGCKTAMANVIQAVIMAMTLQFLAPLFGYTPLVALSVIIISAMLGLIHYEEVMHLFKVDKFDFVICMAAFLGVIFISMDVGLMISVGLGLLRALLYVARPLPCKLGKLPEIGLYRDTEQYNVSTFRGVIIIQLGSPVYFANSIYVKERIMRYIRSEQTATGDNVEHIIIDLSGVTSIDTTAIKGLDEMIKVLTKNGTKTLLVNPRVEVMEKLLASKFVDKIGKETFYLTLDDAVMASQYSLRSSKENNNGEDGLV</sequence>
<dbReference type="PANTHER" id="PTHR11814">
    <property type="entry name" value="SULFATE TRANSPORTER"/>
    <property type="match status" value="1"/>
</dbReference>
<comment type="subcellular location">
    <subcellularLocation>
        <location evidence="1">Membrane</location>
        <topology evidence="1">Multi-pass membrane protein</topology>
    </subcellularLocation>
</comment>
<dbReference type="InterPro" id="IPR002645">
    <property type="entry name" value="STAS_dom"/>
</dbReference>
<keyword evidence="3 6" id="KW-1133">Transmembrane helix</keyword>
<dbReference type="Gramene" id="rna-AYBTSS11_LOCUS14979">
    <property type="protein sequence ID" value="CAJ1951829.1"/>
    <property type="gene ID" value="gene-AYBTSS11_LOCUS14979"/>
</dbReference>
<dbReference type="PROSITE" id="PS01130">
    <property type="entry name" value="SLC26A"/>
    <property type="match status" value="1"/>
</dbReference>
<dbReference type="PROSITE" id="PS50801">
    <property type="entry name" value="STAS"/>
    <property type="match status" value="1"/>
</dbReference>
<dbReference type="GO" id="GO:0016020">
    <property type="term" value="C:membrane"/>
    <property type="evidence" value="ECO:0007669"/>
    <property type="project" value="UniProtKB-SubCell"/>
</dbReference>
<feature type="transmembrane region" description="Helical" evidence="6">
    <location>
        <begin position="475"/>
        <end position="505"/>
    </location>
</feature>
<feature type="transmembrane region" description="Helical" evidence="6">
    <location>
        <begin position="292"/>
        <end position="313"/>
    </location>
</feature>
<dbReference type="SUPFAM" id="SSF52091">
    <property type="entry name" value="SpoIIaa-like"/>
    <property type="match status" value="1"/>
</dbReference>
<reference evidence="8" key="1">
    <citation type="submission" date="2023-10" db="EMBL/GenBank/DDBJ databases">
        <authorList>
            <person name="Domelevo Entfellner J.-B."/>
        </authorList>
    </citation>
    <scope>NUCLEOTIDE SEQUENCE</scope>
</reference>
<proteinExistence type="predicted"/>
<keyword evidence="9" id="KW-1185">Reference proteome</keyword>
<dbReference type="Pfam" id="PF01740">
    <property type="entry name" value="STAS"/>
    <property type="match status" value="1"/>
</dbReference>
<feature type="transmembrane region" description="Helical" evidence="6">
    <location>
        <begin position="220"/>
        <end position="243"/>
    </location>
</feature>
<evidence type="ECO:0000256" key="2">
    <source>
        <dbReference type="ARBA" id="ARBA00022692"/>
    </source>
</evidence>
<evidence type="ECO:0000313" key="8">
    <source>
        <dbReference type="EMBL" id="CAJ1951829.1"/>
    </source>
</evidence>
<feature type="transmembrane region" description="Helical" evidence="6">
    <location>
        <begin position="384"/>
        <end position="403"/>
    </location>
</feature>
<feature type="region of interest" description="Disordered" evidence="5">
    <location>
        <begin position="1"/>
        <end position="31"/>
    </location>
</feature>
<evidence type="ECO:0000259" key="7">
    <source>
        <dbReference type="PROSITE" id="PS50801"/>
    </source>
</evidence>
<feature type="domain" description="STAS" evidence="7">
    <location>
        <begin position="532"/>
        <end position="651"/>
    </location>
</feature>
<evidence type="ECO:0000256" key="5">
    <source>
        <dbReference type="SAM" id="MobiDB-lite"/>
    </source>
</evidence>
<accession>A0AA86SVJ1</accession>
<dbReference type="InterPro" id="IPR001902">
    <property type="entry name" value="SLC26A/SulP_fam"/>
</dbReference>
<dbReference type="EMBL" id="OY731401">
    <property type="protein sequence ID" value="CAJ1951829.1"/>
    <property type="molecule type" value="Genomic_DNA"/>
</dbReference>
<evidence type="ECO:0000256" key="4">
    <source>
        <dbReference type="ARBA" id="ARBA00023136"/>
    </source>
</evidence>
<protein>
    <recommendedName>
        <fullName evidence="7">STAS domain-containing protein</fullName>
    </recommendedName>
</protein>
<dbReference type="InterPro" id="IPR018045">
    <property type="entry name" value="S04_transporter_CS"/>
</dbReference>
<evidence type="ECO:0000256" key="6">
    <source>
        <dbReference type="SAM" id="Phobius"/>
    </source>
</evidence>
<dbReference type="AlphaFoldDB" id="A0AA86SVJ1"/>
<evidence type="ECO:0000256" key="3">
    <source>
        <dbReference type="ARBA" id="ARBA00022989"/>
    </source>
</evidence>
<gene>
    <name evidence="8" type="ORF">AYBTSS11_LOCUS14979</name>
</gene>
<dbReference type="InterPro" id="IPR036513">
    <property type="entry name" value="STAS_dom_sf"/>
</dbReference>
<dbReference type="GO" id="GO:0008271">
    <property type="term" value="F:secondary active sulfate transmembrane transporter activity"/>
    <property type="evidence" value="ECO:0007669"/>
    <property type="project" value="InterPro"/>
</dbReference>
<feature type="transmembrane region" description="Helical" evidence="6">
    <location>
        <begin position="263"/>
        <end position="280"/>
    </location>
</feature>
<dbReference type="InterPro" id="IPR011547">
    <property type="entry name" value="SLC26A/SulP_dom"/>
</dbReference>
<keyword evidence="2 6" id="KW-0812">Transmembrane</keyword>
<dbReference type="Proteomes" id="UP001189624">
    <property type="component" value="Chromosome 4"/>
</dbReference>
<feature type="transmembrane region" description="Helical" evidence="6">
    <location>
        <begin position="443"/>
        <end position="463"/>
    </location>
</feature>
<dbReference type="Gene3D" id="3.30.750.24">
    <property type="entry name" value="STAS domain"/>
    <property type="match status" value="1"/>
</dbReference>
<feature type="transmembrane region" description="Helical" evidence="6">
    <location>
        <begin position="186"/>
        <end position="208"/>
    </location>
</feature>